<evidence type="ECO:0000256" key="6">
    <source>
        <dbReference type="ARBA" id="ARBA00023139"/>
    </source>
</evidence>
<dbReference type="Gene3D" id="3.40.50.300">
    <property type="entry name" value="P-loop containing nucleotide triphosphate hydrolases"/>
    <property type="match status" value="1"/>
</dbReference>
<evidence type="ECO:0000256" key="4">
    <source>
        <dbReference type="ARBA" id="ARBA00022842"/>
    </source>
</evidence>
<keyword evidence="8" id="KW-0449">Lipoprotein</keyword>
<comment type="subunit">
    <text evidence="11">G proteins are composed of 3 units; alpha, beta and gamma. The alpha chain contains the guanine nucleotide binding site.</text>
</comment>
<dbReference type="InterPro" id="IPR000654">
    <property type="entry name" value="Gprotein_alpha_Q"/>
</dbReference>
<reference evidence="12 13" key="1">
    <citation type="submission" date="2020-04" db="EMBL/GenBank/DDBJ databases">
        <authorList>
            <person name="Alioto T."/>
            <person name="Alioto T."/>
            <person name="Gomez Garrido J."/>
        </authorList>
    </citation>
    <scope>NUCLEOTIDE SEQUENCE [LARGE SCALE GENOMIC DNA]</scope>
</reference>
<comment type="similarity">
    <text evidence="1 11">Belongs to the G-alpha family. G(q) subfamily.</text>
</comment>
<proteinExistence type="inferred from homology"/>
<feature type="binding site" evidence="9">
    <location>
        <position position="273"/>
    </location>
    <ligand>
        <name>GTP</name>
        <dbReference type="ChEBI" id="CHEBI:37565"/>
    </ligand>
</feature>
<keyword evidence="4 10" id="KW-0460">Magnesium</keyword>
<gene>
    <name evidence="12" type="ORF">CLODIP_2_CD01479</name>
</gene>
<accession>A0A8S1CBM5</accession>
<keyword evidence="13" id="KW-1185">Reference proteome</keyword>
<dbReference type="GO" id="GO:0001664">
    <property type="term" value="F:G protein-coupled receptor binding"/>
    <property type="evidence" value="ECO:0007669"/>
    <property type="project" value="UniProtKB-UniRule"/>
</dbReference>
<evidence type="ECO:0000313" key="12">
    <source>
        <dbReference type="EMBL" id="CAB3366324.1"/>
    </source>
</evidence>
<dbReference type="SUPFAM" id="SSF47895">
    <property type="entry name" value="Transducin (alpha subunit), insertion domain"/>
    <property type="match status" value="1"/>
</dbReference>
<organism evidence="12 13">
    <name type="scientific">Cloeon dipterum</name>
    <dbReference type="NCBI Taxonomy" id="197152"/>
    <lineage>
        <taxon>Eukaryota</taxon>
        <taxon>Metazoa</taxon>
        <taxon>Ecdysozoa</taxon>
        <taxon>Arthropoda</taxon>
        <taxon>Hexapoda</taxon>
        <taxon>Insecta</taxon>
        <taxon>Pterygota</taxon>
        <taxon>Palaeoptera</taxon>
        <taxon>Ephemeroptera</taxon>
        <taxon>Pisciforma</taxon>
        <taxon>Baetidae</taxon>
        <taxon>Cloeon</taxon>
    </lineage>
</organism>
<name>A0A8S1CBM5_9INSE</name>
<comment type="caution">
    <text evidence="12">The sequence shown here is derived from an EMBL/GenBank/DDBJ whole genome shotgun (WGS) entry which is preliminary data.</text>
</comment>
<evidence type="ECO:0000256" key="10">
    <source>
        <dbReference type="PIRSR" id="PIRSR601019-2"/>
    </source>
</evidence>
<dbReference type="PANTHER" id="PTHR10218:SF329">
    <property type="entry name" value="GUANINE NUCLEOTIDE-BINDING PROTEIN G(Q) SUBUNIT ALPHA"/>
    <property type="match status" value="1"/>
</dbReference>
<feature type="binding site" evidence="9">
    <location>
        <begin position="97"/>
        <end position="98"/>
    </location>
    <ligand>
        <name>GTP</name>
        <dbReference type="ChEBI" id="CHEBI:37565"/>
    </ligand>
</feature>
<dbReference type="GO" id="GO:0005525">
    <property type="term" value="F:GTP binding"/>
    <property type="evidence" value="ECO:0007669"/>
    <property type="project" value="UniProtKB-UniRule"/>
</dbReference>
<keyword evidence="6" id="KW-0564">Palmitate</keyword>
<feature type="binding site" evidence="9">
    <location>
        <begin position="122"/>
        <end position="128"/>
    </location>
    <ligand>
        <name>GTP</name>
        <dbReference type="ChEBI" id="CHEBI:37565"/>
    </ligand>
</feature>
<dbReference type="PROSITE" id="PS51882">
    <property type="entry name" value="G_ALPHA"/>
    <property type="match status" value="1"/>
</dbReference>
<dbReference type="OrthoDB" id="5817230at2759"/>
<evidence type="ECO:0000256" key="11">
    <source>
        <dbReference type="RuleBase" id="RU369122"/>
    </source>
</evidence>
<evidence type="ECO:0000256" key="5">
    <source>
        <dbReference type="ARBA" id="ARBA00023134"/>
    </source>
</evidence>
<dbReference type="GO" id="GO:0005834">
    <property type="term" value="C:heterotrimeric G-protein complex"/>
    <property type="evidence" value="ECO:0007669"/>
    <property type="project" value="UniProtKB-UniRule"/>
</dbReference>
<dbReference type="FunFam" id="3.40.50.300:FF:003977">
    <property type="entry name" value="Guanine nucleotide-binding protein G(q) subunit alpha"/>
    <property type="match status" value="1"/>
</dbReference>
<dbReference type="SMART" id="SM00275">
    <property type="entry name" value="G_alpha"/>
    <property type="match status" value="1"/>
</dbReference>
<dbReference type="Pfam" id="PF00503">
    <property type="entry name" value="G-alpha"/>
    <property type="match status" value="1"/>
</dbReference>
<comment type="function">
    <text evidence="11">Guanine nucleotide-binding proteins (G proteins) are involved as modulators or transducers in various transmembrane signaling systems.</text>
</comment>
<dbReference type="PRINTS" id="PR00442">
    <property type="entry name" value="GPROTEINAQ"/>
</dbReference>
<dbReference type="CDD" id="cd00066">
    <property type="entry name" value="G-alpha"/>
    <property type="match status" value="1"/>
</dbReference>
<dbReference type="Proteomes" id="UP000494165">
    <property type="component" value="Unassembled WGS sequence"/>
</dbReference>
<dbReference type="InterPro" id="IPR001019">
    <property type="entry name" value="Gprotein_alpha_su"/>
</dbReference>
<keyword evidence="7 11" id="KW-0807">Transducer</keyword>
<feature type="binding site" evidence="9">
    <location>
        <begin position="147"/>
        <end position="151"/>
    </location>
    <ligand>
        <name>GTP</name>
        <dbReference type="ChEBI" id="CHEBI:37565"/>
    </ligand>
</feature>
<evidence type="ECO:0000256" key="1">
    <source>
        <dbReference type="ARBA" id="ARBA00007976"/>
    </source>
</evidence>
<dbReference type="GO" id="GO:0003924">
    <property type="term" value="F:GTPase activity"/>
    <property type="evidence" value="ECO:0007669"/>
    <property type="project" value="UniProtKB-UniRule"/>
</dbReference>
<dbReference type="Gene3D" id="1.10.400.10">
    <property type="entry name" value="GI Alpha 1, domain 2-like"/>
    <property type="match status" value="1"/>
</dbReference>
<evidence type="ECO:0000256" key="8">
    <source>
        <dbReference type="ARBA" id="ARBA00023288"/>
    </source>
</evidence>
<dbReference type="PANTHER" id="PTHR10218">
    <property type="entry name" value="GTP-BINDING PROTEIN ALPHA SUBUNIT"/>
    <property type="match status" value="1"/>
</dbReference>
<evidence type="ECO:0000256" key="7">
    <source>
        <dbReference type="ARBA" id="ARBA00023224"/>
    </source>
</evidence>
<dbReference type="FunFam" id="1.10.400.10:FF:000002">
    <property type="entry name" value="guanine nucleotide-binding protein G(Q) subunit alpha"/>
    <property type="match status" value="1"/>
</dbReference>
<evidence type="ECO:0000313" key="13">
    <source>
        <dbReference type="Proteomes" id="UP000494165"/>
    </source>
</evidence>
<keyword evidence="3 9" id="KW-0547">Nucleotide-binding</keyword>
<evidence type="ECO:0000256" key="2">
    <source>
        <dbReference type="ARBA" id="ARBA00022723"/>
    </source>
</evidence>
<feature type="binding site" evidence="10">
    <location>
        <position position="128"/>
    </location>
    <ligand>
        <name>Mg(2+)</name>
        <dbReference type="ChEBI" id="CHEBI:18420"/>
    </ligand>
</feature>
<dbReference type="EMBL" id="CADEPI010000024">
    <property type="protein sequence ID" value="CAB3366324.1"/>
    <property type="molecule type" value="Genomic_DNA"/>
</dbReference>
<evidence type="ECO:0000256" key="9">
    <source>
        <dbReference type="PIRSR" id="PIRSR601019-1"/>
    </source>
</evidence>
<dbReference type="PRINTS" id="PR00318">
    <property type="entry name" value="GPROTEINA"/>
</dbReference>
<dbReference type="GO" id="GO:0031683">
    <property type="term" value="F:G-protein beta/gamma-subunit complex binding"/>
    <property type="evidence" value="ECO:0007669"/>
    <property type="project" value="UniProtKB-UniRule"/>
</dbReference>
<evidence type="ECO:0000256" key="3">
    <source>
        <dbReference type="ARBA" id="ARBA00022741"/>
    </source>
</evidence>
<dbReference type="GO" id="GO:0007188">
    <property type="term" value="P:adenylate cyclase-modulating G protein-coupled receptor signaling pathway"/>
    <property type="evidence" value="ECO:0007669"/>
    <property type="project" value="TreeGrafter"/>
</dbReference>
<dbReference type="InterPro" id="IPR027417">
    <property type="entry name" value="P-loop_NTPase"/>
</dbReference>
<dbReference type="SUPFAM" id="SSF52540">
    <property type="entry name" value="P-loop containing nucleoside triphosphate hydrolases"/>
    <property type="match status" value="1"/>
</dbReference>
<dbReference type="GO" id="GO:0046872">
    <property type="term" value="F:metal ion binding"/>
    <property type="evidence" value="ECO:0007669"/>
    <property type="project" value="UniProtKB-UniRule"/>
</dbReference>
<dbReference type="AlphaFoldDB" id="A0A8S1CBM5"/>
<protein>
    <recommendedName>
        <fullName evidence="11">Guanine nucleotide-binding protein subunit alpha</fullName>
    </recommendedName>
</protein>
<feature type="binding site" evidence="9">
    <location>
        <begin position="216"/>
        <end position="219"/>
    </location>
    <ligand>
        <name>GTP</name>
        <dbReference type="ChEBI" id="CHEBI:37565"/>
    </ligand>
</feature>
<keyword evidence="5 9" id="KW-0342">GTP-binding</keyword>
<dbReference type="GO" id="GO:0005737">
    <property type="term" value="C:cytoplasm"/>
    <property type="evidence" value="ECO:0007669"/>
    <property type="project" value="TreeGrafter"/>
</dbReference>
<sequence length="301" mass="35546">MRIIHGAGYSDDDKKGFIKLVYQNIFMAMQSMIRAMDMLKIQYGDSRNIDKAELVRSVDFETVTTFEAQFVEAIKDLWADSGIQECYDRRREYQLTDSAKYYLSDLDRIRAPDYLPTEQDILRARQPTTGIIEYPFDLDSIVFRMVDVGGQRSERRKWIHCFENVTSIIFLVALSEYDQILFESENENRMEESKALFRTIITYPWFQHSSVILFLNKKDLLEEKIMYSHLVDYFPEFDGPQRDAIRAREFILQMFVDMNPDSEKIIYSHFTCATDTENIRFVFAAVKDTILQSNLKEYNLV</sequence>
<keyword evidence="2 10" id="KW-0479">Metal-binding</keyword>
<dbReference type="InterPro" id="IPR011025">
    <property type="entry name" value="GproteinA_insert"/>
</dbReference>